<evidence type="ECO:0000313" key="2">
    <source>
        <dbReference type="Proteomes" id="UP000798662"/>
    </source>
</evidence>
<protein>
    <submittedName>
        <fullName evidence="1">Uncharacterized protein</fullName>
    </submittedName>
</protein>
<evidence type="ECO:0000313" key="1">
    <source>
        <dbReference type="EMBL" id="KAK1869115.1"/>
    </source>
</evidence>
<organism evidence="1 2">
    <name type="scientific">Pyropia yezoensis</name>
    <name type="common">Susabi-nori</name>
    <name type="synonym">Porphyra yezoensis</name>
    <dbReference type="NCBI Taxonomy" id="2788"/>
    <lineage>
        <taxon>Eukaryota</taxon>
        <taxon>Rhodophyta</taxon>
        <taxon>Bangiophyceae</taxon>
        <taxon>Bangiales</taxon>
        <taxon>Bangiaceae</taxon>
        <taxon>Pyropia</taxon>
    </lineage>
</organism>
<dbReference type="Proteomes" id="UP000798662">
    <property type="component" value="Chromosome 3"/>
</dbReference>
<accession>A0ACC3CFY0</accession>
<sequence length="297" mass="29837">MAPNMPLSPLEPPPLVVKLGGSALTHKAVRGSVNAEALASAAALLAALWQAHPHLVVIHGAGSFGHHEAKEAGVHLGRGGAAGVAVTHAAVCRLSGLLVDAAVAAGVAAVALPPLALEGAAGGLVHGVHRWLRRGFVPIIHGDVHVRGEGEEWACSIVGGDALAVDLSLALRPRLVLLLSSTAGVYTHPPDHPDARLLPSLTVSGGSDEYDGSMGGGAVATTDVAAHDVTGGMGAKVAAAAAAVRARRGSLRVLFSSISAKDGRWGRGRDPGGRDSGGVEGTWMVFVGEEGEDAQSV</sequence>
<comment type="caution">
    <text evidence="1">The sequence shown here is derived from an EMBL/GenBank/DDBJ whole genome shotgun (WGS) entry which is preliminary data.</text>
</comment>
<keyword evidence="2" id="KW-1185">Reference proteome</keyword>
<dbReference type="EMBL" id="CM020620">
    <property type="protein sequence ID" value="KAK1869115.1"/>
    <property type="molecule type" value="Genomic_DNA"/>
</dbReference>
<proteinExistence type="predicted"/>
<gene>
    <name evidence="1" type="ORF">I4F81_011597</name>
</gene>
<name>A0ACC3CFY0_PYRYE</name>
<reference evidence="1" key="1">
    <citation type="submission" date="2019-11" db="EMBL/GenBank/DDBJ databases">
        <title>Nori genome reveals adaptations in red seaweeds to the harsh intertidal environment.</title>
        <authorList>
            <person name="Wang D."/>
            <person name="Mao Y."/>
        </authorList>
    </citation>
    <scope>NUCLEOTIDE SEQUENCE</scope>
    <source>
        <tissue evidence="1">Gametophyte</tissue>
    </source>
</reference>